<organism evidence="1 2">
    <name type="scientific">Gymnopus androsaceus JB14</name>
    <dbReference type="NCBI Taxonomy" id="1447944"/>
    <lineage>
        <taxon>Eukaryota</taxon>
        <taxon>Fungi</taxon>
        <taxon>Dikarya</taxon>
        <taxon>Basidiomycota</taxon>
        <taxon>Agaricomycotina</taxon>
        <taxon>Agaricomycetes</taxon>
        <taxon>Agaricomycetidae</taxon>
        <taxon>Agaricales</taxon>
        <taxon>Marasmiineae</taxon>
        <taxon>Omphalotaceae</taxon>
        <taxon>Gymnopus</taxon>
    </lineage>
</organism>
<sequence length="150" mass="17642">MSDEKIQREIQCIYSGFAMSARDFNDFVFRDLKLPLSKKKTTKLNIFVYDGWQRGLPKDSKARAPVLRVFFGRKDNKIVIVHILFVTIVVRYQSPDQLDQNGPYRDLWYPNETDLAHLEEFRKFVEPLGGRIDVDKLEFTAKKDKGWILV</sequence>
<evidence type="ECO:0000313" key="2">
    <source>
        <dbReference type="Proteomes" id="UP000799118"/>
    </source>
</evidence>
<keyword evidence="2" id="KW-1185">Reference proteome</keyword>
<dbReference type="AlphaFoldDB" id="A0A6A4HX65"/>
<dbReference type="Proteomes" id="UP000799118">
    <property type="component" value="Unassembled WGS sequence"/>
</dbReference>
<gene>
    <name evidence="1" type="ORF">BT96DRAFT_973532</name>
</gene>
<dbReference type="EMBL" id="ML769421">
    <property type="protein sequence ID" value="KAE9403942.1"/>
    <property type="molecule type" value="Genomic_DNA"/>
</dbReference>
<protein>
    <submittedName>
        <fullName evidence="1">Uncharacterized protein</fullName>
    </submittedName>
</protein>
<accession>A0A6A4HX65</accession>
<proteinExistence type="predicted"/>
<dbReference type="OrthoDB" id="2872100at2759"/>
<reference evidence="1" key="1">
    <citation type="journal article" date="2019" name="Environ. Microbiol.">
        <title>Fungal ecological strategies reflected in gene transcription - a case study of two litter decomposers.</title>
        <authorList>
            <person name="Barbi F."/>
            <person name="Kohler A."/>
            <person name="Barry K."/>
            <person name="Baskaran P."/>
            <person name="Daum C."/>
            <person name="Fauchery L."/>
            <person name="Ihrmark K."/>
            <person name="Kuo A."/>
            <person name="LaButti K."/>
            <person name="Lipzen A."/>
            <person name="Morin E."/>
            <person name="Grigoriev I.V."/>
            <person name="Henrissat B."/>
            <person name="Lindahl B."/>
            <person name="Martin F."/>
        </authorList>
    </citation>
    <scope>NUCLEOTIDE SEQUENCE</scope>
    <source>
        <strain evidence="1">JB14</strain>
    </source>
</reference>
<evidence type="ECO:0000313" key="1">
    <source>
        <dbReference type="EMBL" id="KAE9403942.1"/>
    </source>
</evidence>
<name>A0A6A4HX65_9AGAR</name>